<dbReference type="EMBL" id="AKHW03006289">
    <property type="protein sequence ID" value="KYO21593.1"/>
    <property type="molecule type" value="Genomic_DNA"/>
</dbReference>
<comment type="caution">
    <text evidence="2">The sequence shown here is derived from an EMBL/GenBank/DDBJ whole genome shotgun (WGS) entry which is preliminary data.</text>
</comment>
<evidence type="ECO:0008006" key="4">
    <source>
        <dbReference type="Google" id="ProtNLM"/>
    </source>
</evidence>
<dbReference type="AlphaFoldDB" id="A0A151MAN9"/>
<evidence type="ECO:0000256" key="1">
    <source>
        <dbReference type="SAM" id="Phobius"/>
    </source>
</evidence>
<keyword evidence="1" id="KW-0812">Transmembrane</keyword>
<dbReference type="SUPFAM" id="SSF48726">
    <property type="entry name" value="Immunoglobulin"/>
    <property type="match status" value="1"/>
</dbReference>
<protein>
    <recommendedName>
        <fullName evidence="4">Immunoglobulin C1-set domain-containing protein</fullName>
    </recommendedName>
</protein>
<evidence type="ECO:0000313" key="3">
    <source>
        <dbReference type="Proteomes" id="UP000050525"/>
    </source>
</evidence>
<organism evidence="2 3">
    <name type="scientific">Alligator mississippiensis</name>
    <name type="common">American alligator</name>
    <dbReference type="NCBI Taxonomy" id="8496"/>
    <lineage>
        <taxon>Eukaryota</taxon>
        <taxon>Metazoa</taxon>
        <taxon>Chordata</taxon>
        <taxon>Craniata</taxon>
        <taxon>Vertebrata</taxon>
        <taxon>Euteleostomi</taxon>
        <taxon>Archelosauria</taxon>
        <taxon>Archosauria</taxon>
        <taxon>Crocodylia</taxon>
        <taxon>Alligatoridae</taxon>
        <taxon>Alligatorinae</taxon>
        <taxon>Alligator</taxon>
    </lineage>
</organism>
<feature type="transmembrane region" description="Helical" evidence="1">
    <location>
        <begin position="75"/>
        <end position="100"/>
    </location>
</feature>
<dbReference type="InterPro" id="IPR036179">
    <property type="entry name" value="Ig-like_dom_sf"/>
</dbReference>
<name>A0A151MAN9_ALLMI</name>
<sequence>MPSILHHIPGEEPAQGLPHSLEASDGSLTLMHGISIPMASWASGATITCEVTFNSSGSSVTRHAVYSAPPSAPCVMLPVVAVGSALLLFTVSLSLVWIHCPPRWGSQPRKPARHISQENQDGLMYVDLVFEPPTYQAQKQ</sequence>
<dbReference type="Proteomes" id="UP000050525">
    <property type="component" value="Unassembled WGS sequence"/>
</dbReference>
<accession>A0A151MAN9</accession>
<keyword evidence="1" id="KW-0472">Membrane</keyword>
<reference evidence="2 3" key="1">
    <citation type="journal article" date="2012" name="Genome Biol.">
        <title>Sequencing three crocodilian genomes to illuminate the evolution of archosaurs and amniotes.</title>
        <authorList>
            <person name="St John J.A."/>
            <person name="Braun E.L."/>
            <person name="Isberg S.R."/>
            <person name="Miles L.G."/>
            <person name="Chong A.Y."/>
            <person name="Gongora J."/>
            <person name="Dalzell P."/>
            <person name="Moran C."/>
            <person name="Bed'hom B."/>
            <person name="Abzhanov A."/>
            <person name="Burgess S.C."/>
            <person name="Cooksey A.M."/>
            <person name="Castoe T.A."/>
            <person name="Crawford N.G."/>
            <person name="Densmore L.D."/>
            <person name="Drew J.C."/>
            <person name="Edwards S.V."/>
            <person name="Faircloth B.C."/>
            <person name="Fujita M.K."/>
            <person name="Greenwold M.J."/>
            <person name="Hoffmann F.G."/>
            <person name="Howard J.M."/>
            <person name="Iguchi T."/>
            <person name="Janes D.E."/>
            <person name="Khan S.Y."/>
            <person name="Kohno S."/>
            <person name="de Koning A.J."/>
            <person name="Lance S.L."/>
            <person name="McCarthy F.M."/>
            <person name="McCormack J.E."/>
            <person name="Merchant M.E."/>
            <person name="Peterson D.G."/>
            <person name="Pollock D.D."/>
            <person name="Pourmand N."/>
            <person name="Raney B.J."/>
            <person name="Roessler K.A."/>
            <person name="Sanford J.R."/>
            <person name="Sawyer R.H."/>
            <person name="Schmidt C.J."/>
            <person name="Triplett E.W."/>
            <person name="Tuberville T.D."/>
            <person name="Venegas-Anaya M."/>
            <person name="Howard J.T."/>
            <person name="Jarvis E.D."/>
            <person name="Guillette L.J.Jr."/>
            <person name="Glenn T.C."/>
            <person name="Green R.E."/>
            <person name="Ray D.A."/>
        </authorList>
    </citation>
    <scope>NUCLEOTIDE SEQUENCE [LARGE SCALE GENOMIC DNA]</scope>
    <source>
        <strain evidence="2">KSC_2009_1</strain>
    </source>
</reference>
<proteinExistence type="predicted"/>
<gene>
    <name evidence="2" type="ORF">Y1Q_0004538</name>
</gene>
<evidence type="ECO:0000313" key="2">
    <source>
        <dbReference type="EMBL" id="KYO21593.1"/>
    </source>
</evidence>
<keyword evidence="1" id="KW-1133">Transmembrane helix</keyword>
<keyword evidence="3" id="KW-1185">Reference proteome</keyword>